<evidence type="ECO:0000313" key="7">
    <source>
        <dbReference type="Proteomes" id="UP001597189"/>
    </source>
</evidence>
<dbReference type="SUPFAM" id="SSF55486">
    <property type="entry name" value="Metalloproteases ('zincins'), catalytic domain"/>
    <property type="match status" value="1"/>
</dbReference>
<evidence type="ECO:0000256" key="4">
    <source>
        <dbReference type="ARBA" id="ARBA00022833"/>
    </source>
</evidence>
<dbReference type="Proteomes" id="UP001597189">
    <property type="component" value="Unassembled WGS sequence"/>
</dbReference>
<evidence type="ECO:0000256" key="3">
    <source>
        <dbReference type="ARBA" id="ARBA00022801"/>
    </source>
</evidence>
<keyword evidence="2" id="KW-0479">Metal-binding</keyword>
<keyword evidence="6" id="KW-0482">Metalloprotease</keyword>
<dbReference type="Pfam" id="PF00413">
    <property type="entry name" value="Peptidase_M10"/>
    <property type="match status" value="1"/>
</dbReference>
<protein>
    <submittedName>
        <fullName evidence="6">Matrixin family metalloprotease</fullName>
        <ecNumber evidence="6">3.4.24.-</ecNumber>
    </submittedName>
</protein>
<organism evidence="6 7">
    <name type="scientific">Levilactobacillus lanxiensis</name>
    <dbReference type="NCBI Taxonomy" id="2799568"/>
    <lineage>
        <taxon>Bacteria</taxon>
        <taxon>Bacillati</taxon>
        <taxon>Bacillota</taxon>
        <taxon>Bacilli</taxon>
        <taxon>Lactobacillales</taxon>
        <taxon>Lactobacillaceae</taxon>
        <taxon>Levilactobacillus</taxon>
    </lineage>
</organism>
<evidence type="ECO:0000259" key="5">
    <source>
        <dbReference type="SMART" id="SM00235"/>
    </source>
</evidence>
<reference evidence="7" key="1">
    <citation type="journal article" date="2019" name="Int. J. Syst. Evol. Microbiol.">
        <title>The Global Catalogue of Microorganisms (GCM) 10K type strain sequencing project: providing services to taxonomists for standard genome sequencing and annotation.</title>
        <authorList>
            <consortium name="The Broad Institute Genomics Platform"/>
            <consortium name="The Broad Institute Genome Sequencing Center for Infectious Disease"/>
            <person name="Wu L."/>
            <person name="Ma J."/>
        </authorList>
    </citation>
    <scope>NUCLEOTIDE SEQUENCE [LARGE SCALE GENOMIC DNA]</scope>
    <source>
        <strain evidence="7">CCM 8979</strain>
    </source>
</reference>
<evidence type="ECO:0000256" key="2">
    <source>
        <dbReference type="ARBA" id="ARBA00022723"/>
    </source>
</evidence>
<evidence type="ECO:0000313" key="6">
    <source>
        <dbReference type="EMBL" id="MFD1455592.1"/>
    </source>
</evidence>
<dbReference type="SMART" id="SM00235">
    <property type="entry name" value="ZnMc"/>
    <property type="match status" value="1"/>
</dbReference>
<sequence>MLKWRLLWVGVLVSLLCILWPGALAPHIRSVSRLDRLVNQMEGPLPSSKHAQTPLSLVAATYPLAPTYYYHFDRHVTANIRPIFEEAVGVFNRTGLVRLVPGMPGKRQNGLTFFTYQRDTSKQAGDFVELGEGGPTVKHRSGWQAFTVNRAKAGLNLAHPELRIRVSVAIHEIGHALGLAHSESRQSIMYPLDQQRETLSAADLRALSLLYQE</sequence>
<keyword evidence="7" id="KW-1185">Reference proteome</keyword>
<gene>
    <name evidence="6" type="ORF">ACFQ44_07800</name>
</gene>
<evidence type="ECO:0000256" key="1">
    <source>
        <dbReference type="ARBA" id="ARBA00022670"/>
    </source>
</evidence>
<accession>A0ABW4D6W5</accession>
<dbReference type="GO" id="GO:0008237">
    <property type="term" value="F:metallopeptidase activity"/>
    <property type="evidence" value="ECO:0007669"/>
    <property type="project" value="UniProtKB-KW"/>
</dbReference>
<keyword evidence="3 6" id="KW-0378">Hydrolase</keyword>
<dbReference type="Gene3D" id="3.40.390.10">
    <property type="entry name" value="Collagenase (Catalytic Domain)"/>
    <property type="match status" value="1"/>
</dbReference>
<feature type="domain" description="Peptidase metallopeptidase" evidence="5">
    <location>
        <begin position="58"/>
        <end position="213"/>
    </location>
</feature>
<dbReference type="RefSeq" id="WP_203645274.1">
    <property type="nucleotide sequence ID" value="NZ_BOLN01000005.1"/>
</dbReference>
<keyword evidence="4" id="KW-0862">Zinc</keyword>
<dbReference type="InterPro" id="IPR006026">
    <property type="entry name" value="Peptidase_Metallo"/>
</dbReference>
<dbReference type="EC" id="3.4.24.-" evidence="6"/>
<name>A0ABW4D6W5_9LACO</name>
<proteinExistence type="predicted"/>
<comment type="caution">
    <text evidence="6">The sequence shown here is derived from an EMBL/GenBank/DDBJ whole genome shotgun (WGS) entry which is preliminary data.</text>
</comment>
<keyword evidence="1" id="KW-0645">Protease</keyword>
<dbReference type="InterPro" id="IPR001818">
    <property type="entry name" value="Pept_M10_metallopeptidase"/>
</dbReference>
<dbReference type="InterPro" id="IPR024079">
    <property type="entry name" value="MetalloPept_cat_dom_sf"/>
</dbReference>
<dbReference type="EMBL" id="JBHTOD010000005">
    <property type="protein sequence ID" value="MFD1455592.1"/>
    <property type="molecule type" value="Genomic_DNA"/>
</dbReference>